<feature type="transmembrane region" description="Helical" evidence="1">
    <location>
        <begin position="190"/>
        <end position="211"/>
    </location>
</feature>
<dbReference type="Proteomes" id="UP001564626">
    <property type="component" value="Unassembled WGS sequence"/>
</dbReference>
<feature type="transmembrane region" description="Helical" evidence="1">
    <location>
        <begin position="223"/>
        <end position="245"/>
    </location>
</feature>
<dbReference type="EMBL" id="JBGEHV010000023">
    <property type="protein sequence ID" value="MEY8040607.1"/>
    <property type="molecule type" value="Genomic_DNA"/>
</dbReference>
<dbReference type="InterPro" id="IPR052529">
    <property type="entry name" value="Bact_Transport_Assoc"/>
</dbReference>
<dbReference type="InterPro" id="IPR007349">
    <property type="entry name" value="DUF418"/>
</dbReference>
<feature type="transmembrane region" description="Helical" evidence="1">
    <location>
        <begin position="90"/>
        <end position="109"/>
    </location>
</feature>
<dbReference type="InterPro" id="IPR012429">
    <property type="entry name" value="HGSNAT_cat"/>
</dbReference>
<dbReference type="Pfam" id="PF04235">
    <property type="entry name" value="DUF418"/>
    <property type="match status" value="1"/>
</dbReference>
<keyword evidence="1" id="KW-1133">Transmembrane helix</keyword>
<gene>
    <name evidence="4" type="ORF">AB8O55_14470</name>
</gene>
<feature type="domain" description="DUF418" evidence="2">
    <location>
        <begin position="300"/>
        <end position="392"/>
    </location>
</feature>
<dbReference type="RefSeq" id="WP_345367248.1">
    <property type="nucleotide sequence ID" value="NZ_BAABII010000018.1"/>
</dbReference>
<feature type="domain" description="Heparan-alpha-glucosaminide N-acetyltransferase catalytic" evidence="3">
    <location>
        <begin position="25"/>
        <end position="218"/>
    </location>
</feature>
<accession>A0ABV4CHP2</accession>
<evidence type="ECO:0000313" key="4">
    <source>
        <dbReference type="EMBL" id="MEY8040607.1"/>
    </source>
</evidence>
<protein>
    <submittedName>
        <fullName evidence="4">Heparan-alpha-glucosaminide N-acetyltransferase domain-containing protein</fullName>
    </submittedName>
</protein>
<dbReference type="PANTHER" id="PTHR30590">
    <property type="entry name" value="INNER MEMBRANE PROTEIN"/>
    <property type="match status" value="1"/>
</dbReference>
<name>A0ABV4CHP2_9PSEU</name>
<evidence type="ECO:0000256" key="1">
    <source>
        <dbReference type="SAM" id="Phobius"/>
    </source>
</evidence>
<keyword evidence="1" id="KW-0812">Transmembrane</keyword>
<keyword evidence="5" id="KW-1185">Reference proteome</keyword>
<feature type="transmembrane region" description="Helical" evidence="1">
    <location>
        <begin position="58"/>
        <end position="78"/>
    </location>
</feature>
<proteinExistence type="predicted"/>
<feature type="transmembrane region" description="Helical" evidence="1">
    <location>
        <begin position="359"/>
        <end position="379"/>
    </location>
</feature>
<reference evidence="4 5" key="1">
    <citation type="submission" date="2024-08" db="EMBL/GenBank/DDBJ databases">
        <title>Genome mining of Saccharopolyspora cebuensis PGLac3 from Nigerian medicinal plant.</title>
        <authorList>
            <person name="Ezeobiora C.E."/>
            <person name="Igbokwe N.H."/>
            <person name="Amin D.H."/>
            <person name="Mendie U.E."/>
        </authorList>
    </citation>
    <scope>NUCLEOTIDE SEQUENCE [LARGE SCALE GENOMIC DNA]</scope>
    <source>
        <strain evidence="4 5">PGLac3</strain>
    </source>
</reference>
<organism evidence="4 5">
    <name type="scientific">Saccharopolyspora cebuensis</name>
    <dbReference type="NCBI Taxonomy" id="418759"/>
    <lineage>
        <taxon>Bacteria</taxon>
        <taxon>Bacillati</taxon>
        <taxon>Actinomycetota</taxon>
        <taxon>Actinomycetes</taxon>
        <taxon>Pseudonocardiales</taxon>
        <taxon>Pseudonocardiaceae</taxon>
        <taxon>Saccharopolyspora</taxon>
    </lineage>
</organism>
<comment type="caution">
    <text evidence="4">The sequence shown here is derived from an EMBL/GenBank/DDBJ whole genome shotgun (WGS) entry which is preliminary data.</text>
</comment>
<evidence type="ECO:0000313" key="5">
    <source>
        <dbReference type="Proteomes" id="UP001564626"/>
    </source>
</evidence>
<feature type="transmembrane region" description="Helical" evidence="1">
    <location>
        <begin position="115"/>
        <end position="133"/>
    </location>
</feature>
<dbReference type="Pfam" id="PF07786">
    <property type="entry name" value="HGSNAT_cat"/>
    <property type="match status" value="1"/>
</dbReference>
<keyword evidence="1" id="KW-0472">Membrane</keyword>
<evidence type="ECO:0000259" key="2">
    <source>
        <dbReference type="Pfam" id="PF04235"/>
    </source>
</evidence>
<feature type="transmembrane region" description="Helical" evidence="1">
    <location>
        <begin position="319"/>
        <end position="339"/>
    </location>
</feature>
<feature type="transmembrane region" description="Helical" evidence="1">
    <location>
        <begin position="292"/>
        <end position="312"/>
    </location>
</feature>
<sequence length="401" mass="41486">MISTTAAAGPAAGPIAPPASSGTARLVGLDVARGLAVLGMFAAHSTVPLPGNVLYELVSGRSAILFAVLAGVSIALLSGGARPGSERLSAPVRIAVRAVVLFVLGLALTTMQVPAMVILTSYGVLFLLSIPLLRLRTTALAVLAAVFAVGAPLASFALRSALPTPNVIGYTPRFADFTSLDGLAKVAESVLLNGAYPVLTWIPFLLVGMALGRLDLRAVRGRLVLVGTALGLVGYGGSWLVMHVFGGYERIAAVYAGIMPPELLPMVLSSSYGTVPTMDPVLLLTAGAHSGTPFEIIGGTGVALAIIGLCLLAERLRVVLAPVASVGAMALTAYVGHLLALKAVGPDNLGRMMVEQPYAPWLILCVATMVLTLVWRLLLGRGPLEWLLHHLSALPARRRPA</sequence>
<evidence type="ECO:0000259" key="3">
    <source>
        <dbReference type="Pfam" id="PF07786"/>
    </source>
</evidence>
<dbReference type="PANTHER" id="PTHR30590:SF3">
    <property type="entry name" value="HYPOTHETICAL MEMBRANE SPANNING PROTEIN"/>
    <property type="match status" value="1"/>
</dbReference>
<feature type="transmembrane region" description="Helical" evidence="1">
    <location>
        <begin position="140"/>
        <end position="158"/>
    </location>
</feature>